<sequence length="814" mass="90340">MAAYPNSDIDSDDHHSPGPCDVCGTTTAALRCEACHLDLCVTCSRARHLSSLHLTTGRFRFYRQEDPVQEKDESPSTTSPPDSPAAKTLPRSPKTVNSNALWGFENTLVQSLRALTFASGEEISLDSASSTAATTTTVVERRPRSFSDYAALTDTERWRALRGPTELRELWDAMRTDIASRHVVVRCIAGAWNVLDVRRIVDRLQSFGSVASTRRELTENGLLFCTFFDLSSAVTAVNCWRAGTDILSFCLPYELPNDVNSATLLVHFAHYGSAITPAEIHRVCTFFGHVASVLQPEVQAAKYIVEYSDSRVISVALNGLPRAFDVYGSLSVARTTPPTLDVSKLQLFYEFLNRAAITHSRATRSRHKSFSSNSTSLLTSPTSPTSSVASSLNASFLDCAGNNSPMASTTSMTYPGAGELTSPVLMPQDEQQIWARQLPRARSNSSSAYLDRSFSSSTFGDSTYSNRFILSSSSTLLSRTNDYSSFRTVPPLQSSNNQISSFITEQQQQSFYDLQGHQSKFISMRYSNGNNDRCVRPSAAYSGNSAHGSTRRHTTGRHDQGTGEFSLSIEKVASGTDKRTTLMIRNIPNKYTQQMLLAEINSNHRGNYDFFYLPIDFKNKCNMGYAFINFIEAAHIELFHKNFNGQKWTNFNSEKVCAISYARLQGKQAMVARFQNSSLLDKRESYRPLVFCSSGPNRGQPETFPALKQIANKKLSHTLGTFGVDDYGGSYAAHRMHLHPPSQQHMQLQQLYPQQLFGIRQHAMPPLPIANGHHGMQILPLHYISSYQPDDLQMASSFLYGVPGMPSNALENTH</sequence>
<dbReference type="PANTHER" id="PTHR23189">
    <property type="entry name" value="RNA RECOGNITION MOTIF-CONTAINING"/>
    <property type="match status" value="1"/>
</dbReference>
<dbReference type="InterPro" id="IPR007201">
    <property type="entry name" value="Mei2-like_Rrm_C"/>
</dbReference>
<protein>
    <submittedName>
        <fullName evidence="5">Mei2-like protein</fullName>
    </submittedName>
</protein>
<feature type="region of interest" description="Disordered" evidence="3">
    <location>
        <begin position="67"/>
        <end position="93"/>
    </location>
</feature>
<keyword evidence="2" id="KW-0862">Zinc</keyword>
<feature type="compositionally biased region" description="Low complexity" evidence="3">
    <location>
        <begin position="75"/>
        <end position="87"/>
    </location>
</feature>
<organism evidence="5 6">
    <name type="scientific">Plasmopara halstedii</name>
    <name type="common">Downy mildew of sunflower</name>
    <dbReference type="NCBI Taxonomy" id="4781"/>
    <lineage>
        <taxon>Eukaryota</taxon>
        <taxon>Sar</taxon>
        <taxon>Stramenopiles</taxon>
        <taxon>Oomycota</taxon>
        <taxon>Peronosporomycetes</taxon>
        <taxon>Peronosporales</taxon>
        <taxon>Peronosporaceae</taxon>
        <taxon>Plasmopara</taxon>
    </lineage>
</organism>
<dbReference type="InterPro" id="IPR000315">
    <property type="entry name" value="Znf_B-box"/>
</dbReference>
<dbReference type="GO" id="GO:0008270">
    <property type="term" value="F:zinc ion binding"/>
    <property type="evidence" value="ECO:0007669"/>
    <property type="project" value="UniProtKB-KW"/>
</dbReference>
<feature type="region of interest" description="Disordered" evidence="3">
    <location>
        <begin position="363"/>
        <end position="384"/>
    </location>
</feature>
<dbReference type="Proteomes" id="UP000054928">
    <property type="component" value="Unassembled WGS sequence"/>
</dbReference>
<evidence type="ECO:0000256" key="1">
    <source>
        <dbReference type="ARBA" id="ARBA00022884"/>
    </source>
</evidence>
<name>A0A0P1AWA2_PLAHL</name>
<evidence type="ECO:0000256" key="2">
    <source>
        <dbReference type="PROSITE-ProRule" id="PRU00024"/>
    </source>
</evidence>
<dbReference type="InterPro" id="IPR012677">
    <property type="entry name" value="Nucleotide-bd_a/b_plait_sf"/>
</dbReference>
<dbReference type="SUPFAM" id="SSF54928">
    <property type="entry name" value="RNA-binding domain, RBD"/>
    <property type="match status" value="1"/>
</dbReference>
<dbReference type="CDD" id="cd12531">
    <property type="entry name" value="RRM3_MEI2_like"/>
    <property type="match status" value="1"/>
</dbReference>
<keyword evidence="1" id="KW-0694">RNA-binding</keyword>
<dbReference type="CDD" id="cd19757">
    <property type="entry name" value="Bbox1"/>
    <property type="match status" value="1"/>
</dbReference>
<keyword evidence="2" id="KW-0479">Metal-binding</keyword>
<feature type="domain" description="B box-type" evidence="4">
    <location>
        <begin position="20"/>
        <end position="48"/>
    </location>
</feature>
<evidence type="ECO:0000313" key="6">
    <source>
        <dbReference type="Proteomes" id="UP000054928"/>
    </source>
</evidence>
<feature type="compositionally biased region" description="Low complexity" evidence="3">
    <location>
        <begin position="370"/>
        <end position="384"/>
    </location>
</feature>
<evidence type="ECO:0000313" key="5">
    <source>
        <dbReference type="EMBL" id="CEG45527.1"/>
    </source>
</evidence>
<dbReference type="Pfam" id="PF04059">
    <property type="entry name" value="RRM_2"/>
    <property type="match status" value="1"/>
</dbReference>
<keyword evidence="2" id="KW-0863">Zinc-finger</keyword>
<dbReference type="RefSeq" id="XP_024581896.1">
    <property type="nucleotide sequence ID" value="XM_024716282.1"/>
</dbReference>
<evidence type="ECO:0000256" key="3">
    <source>
        <dbReference type="SAM" id="MobiDB-lite"/>
    </source>
</evidence>
<accession>A0A0P1AWA2</accession>
<dbReference type="Gene3D" id="3.30.70.330">
    <property type="match status" value="1"/>
</dbReference>
<dbReference type="OMA" id="NDHFFRT"/>
<dbReference type="GO" id="GO:0003723">
    <property type="term" value="F:RNA binding"/>
    <property type="evidence" value="ECO:0007669"/>
    <property type="project" value="UniProtKB-KW"/>
</dbReference>
<evidence type="ECO:0000259" key="4">
    <source>
        <dbReference type="PROSITE" id="PS50119"/>
    </source>
</evidence>
<dbReference type="InterPro" id="IPR035979">
    <property type="entry name" value="RBD_domain_sf"/>
</dbReference>
<keyword evidence="6" id="KW-1185">Reference proteome</keyword>
<reference evidence="6" key="1">
    <citation type="submission" date="2014-09" db="EMBL/GenBank/DDBJ databases">
        <authorList>
            <person name="Sharma Rahul"/>
            <person name="Thines Marco"/>
        </authorList>
    </citation>
    <scope>NUCLEOTIDE SEQUENCE [LARGE SCALE GENOMIC DNA]</scope>
</reference>
<dbReference type="PROSITE" id="PS50119">
    <property type="entry name" value="ZF_BBOX"/>
    <property type="match status" value="1"/>
</dbReference>
<proteinExistence type="predicted"/>
<dbReference type="EMBL" id="CCYD01001583">
    <property type="protein sequence ID" value="CEG45527.1"/>
    <property type="molecule type" value="Genomic_DNA"/>
</dbReference>
<dbReference type="GeneID" id="36396872"/>
<dbReference type="AlphaFoldDB" id="A0A0P1AWA2"/>
<feature type="region of interest" description="Disordered" evidence="3">
    <location>
        <begin position="537"/>
        <end position="562"/>
    </location>
</feature>
<dbReference type="OrthoDB" id="417481at2759"/>
<dbReference type="InterPro" id="IPR034454">
    <property type="entry name" value="MEI2-like_RRM3"/>
</dbReference>